<accession>A0ABQ1IXX4</accession>
<dbReference type="Proteomes" id="UP000617555">
    <property type="component" value="Unassembled WGS sequence"/>
</dbReference>
<comment type="caution">
    <text evidence="1">The sequence shown here is derived from an EMBL/GenBank/DDBJ whole genome shotgun (WGS) entry which is preliminary data.</text>
</comment>
<dbReference type="RefSeq" id="WP_188738541.1">
    <property type="nucleotide sequence ID" value="NZ_BMII01000010.1"/>
</dbReference>
<proteinExistence type="predicted"/>
<reference evidence="2" key="1">
    <citation type="journal article" date="2019" name="Int. J. Syst. Evol. Microbiol.">
        <title>The Global Catalogue of Microorganisms (GCM) 10K type strain sequencing project: providing services to taxonomists for standard genome sequencing and annotation.</title>
        <authorList>
            <consortium name="The Broad Institute Genomics Platform"/>
            <consortium name="The Broad Institute Genome Sequencing Center for Infectious Disease"/>
            <person name="Wu L."/>
            <person name="Ma J."/>
        </authorList>
    </citation>
    <scope>NUCLEOTIDE SEQUENCE [LARGE SCALE GENOMIC DNA]</scope>
    <source>
        <strain evidence="2">CGMCC 1.15339</strain>
    </source>
</reference>
<organism evidence="1 2">
    <name type="scientific">Shewanella inventionis</name>
    <dbReference type="NCBI Taxonomy" id="1738770"/>
    <lineage>
        <taxon>Bacteria</taxon>
        <taxon>Pseudomonadati</taxon>
        <taxon>Pseudomonadota</taxon>
        <taxon>Gammaproteobacteria</taxon>
        <taxon>Alteromonadales</taxon>
        <taxon>Shewanellaceae</taxon>
        <taxon>Shewanella</taxon>
    </lineage>
</organism>
<keyword evidence="2" id="KW-1185">Reference proteome</keyword>
<evidence type="ECO:0000313" key="2">
    <source>
        <dbReference type="Proteomes" id="UP000617555"/>
    </source>
</evidence>
<name>A0ABQ1IXX4_9GAMM</name>
<gene>
    <name evidence="1" type="ORF">GCM10011607_14640</name>
</gene>
<dbReference type="EMBL" id="BMII01000010">
    <property type="protein sequence ID" value="GGB55138.1"/>
    <property type="molecule type" value="Genomic_DNA"/>
</dbReference>
<sequence length="110" mass="12777">MQEIPLGTLNSKLYEKNGETYYTITPIFGMSTNFYLNAPLSKIEVLKNEENELLIKKGILKLRMSFKPYTPGLFKLKLKPYYFGIPFGIYWCEISATNKTKLQDVFVVYS</sequence>
<evidence type="ECO:0000313" key="1">
    <source>
        <dbReference type="EMBL" id="GGB55138.1"/>
    </source>
</evidence>
<protein>
    <submittedName>
        <fullName evidence="1">Uncharacterized protein</fullName>
    </submittedName>
</protein>